<dbReference type="STRING" id="985895.E5A071"/>
<dbReference type="InParanoid" id="E5A071"/>
<keyword evidence="2" id="KW-0732">Signal</keyword>
<evidence type="ECO:0000256" key="2">
    <source>
        <dbReference type="SAM" id="SignalP"/>
    </source>
</evidence>
<dbReference type="HOGENOM" id="CLU_014251_1_1_1"/>
<evidence type="ECO:0000313" key="4">
    <source>
        <dbReference type="EMBL" id="CBX96931.1"/>
    </source>
</evidence>
<dbReference type="eggNOG" id="ENOG502S18W">
    <property type="taxonomic scope" value="Eukaryota"/>
</dbReference>
<dbReference type="SUPFAM" id="SSF52096">
    <property type="entry name" value="ClpP/crotonase"/>
    <property type="match status" value="1"/>
</dbReference>
<keyword evidence="5" id="KW-1185">Reference proteome</keyword>
<protein>
    <submittedName>
        <fullName evidence="4">Similar to peptidase S41 family protein</fullName>
    </submittedName>
</protein>
<dbReference type="VEuPathDB" id="FungiDB:LEMA_P100620.1"/>
<name>E5A071_LEPMJ</name>
<dbReference type="GeneID" id="13283691"/>
<proteinExistence type="predicted"/>
<dbReference type="PANTHER" id="PTHR37049:SF4">
    <property type="entry name" value="RHODANESE DOMAIN-CONTAINING PROTEIN"/>
    <property type="match status" value="1"/>
</dbReference>
<dbReference type="InterPro" id="IPR056186">
    <property type="entry name" value="PDZ_CPAF-rel"/>
</dbReference>
<dbReference type="RefSeq" id="XP_003840410.1">
    <property type="nucleotide sequence ID" value="XM_003840362.1"/>
</dbReference>
<dbReference type="OrthoDB" id="27214at2759"/>
<dbReference type="InterPro" id="IPR029045">
    <property type="entry name" value="ClpP/crotonase-like_dom_sf"/>
</dbReference>
<feature type="chain" id="PRO_5003193262" evidence="2">
    <location>
        <begin position="19"/>
        <end position="761"/>
    </location>
</feature>
<dbReference type="Proteomes" id="UP000002668">
    <property type="component" value="Genome"/>
</dbReference>
<feature type="region of interest" description="Disordered" evidence="1">
    <location>
        <begin position="327"/>
        <end position="347"/>
    </location>
</feature>
<dbReference type="Pfam" id="PF23658">
    <property type="entry name" value="PDZ_CPAF_rel"/>
    <property type="match status" value="1"/>
</dbReference>
<organism evidence="5">
    <name type="scientific">Leptosphaeria maculans (strain JN3 / isolate v23.1.3 / race Av1-4-5-6-7-8)</name>
    <name type="common">Blackleg fungus</name>
    <name type="synonym">Phoma lingam</name>
    <dbReference type="NCBI Taxonomy" id="985895"/>
    <lineage>
        <taxon>Eukaryota</taxon>
        <taxon>Fungi</taxon>
        <taxon>Dikarya</taxon>
        <taxon>Ascomycota</taxon>
        <taxon>Pezizomycotina</taxon>
        <taxon>Dothideomycetes</taxon>
        <taxon>Pleosporomycetidae</taxon>
        <taxon>Pleosporales</taxon>
        <taxon>Pleosporineae</taxon>
        <taxon>Leptosphaeriaceae</taxon>
        <taxon>Plenodomus</taxon>
        <taxon>Plenodomus lingam/Leptosphaeria maculans species complex</taxon>
    </lineage>
</organism>
<feature type="signal peptide" evidence="2">
    <location>
        <begin position="1"/>
        <end position="18"/>
    </location>
</feature>
<dbReference type="PANTHER" id="PTHR37049">
    <property type="entry name" value="PEPTIDASE S41 FAMILY PROTEIN"/>
    <property type="match status" value="1"/>
</dbReference>
<dbReference type="InterPro" id="IPR052766">
    <property type="entry name" value="S41A_metabolite_peptidase"/>
</dbReference>
<dbReference type="Gene3D" id="3.90.226.10">
    <property type="entry name" value="2-enoyl-CoA Hydratase, Chain A, domain 1"/>
    <property type="match status" value="1"/>
</dbReference>
<accession>E5A071</accession>
<dbReference type="OMA" id="LGMQFKN"/>
<feature type="domain" description="CPAF-like PDZ" evidence="3">
    <location>
        <begin position="166"/>
        <end position="294"/>
    </location>
</feature>
<gene>
    <name evidence="4" type="ORF">LEMA_P100620.1</name>
</gene>
<sequence length="761" mass="82745">MRPFTLLTLAGLTTFATATPISPSRTYPIQARQNNSSSAPCAQVSQYMYDSGAPNIRQQMPAGLAWDCLNTVAFNSTSAKGLLKAIRPYIEWQSTLDVLADPPAEYVEKVQPAIDILGGLDKIEEDIDAGKFKNEYAFGWSLYTLIQGAHDGHFTYVPDSVGGIFTWSRPIPLVSVSEDGTQLPAVFAFPDVLGMQFKNISYSPSPVVEIDGMDVIKFLEDLSQLGSLQDRDALYNNVFYELAQVSLGGSGSGTGMFTGGGRGRWVYPGPTTTLKFANGTESTMENSAHVTLSFRNINSGEDLASKWFSWGSPGDFTKTEVQDVQTQSPKDISKPAQDGATAAAPGFPKPIVPGPMNLINGFYIEAEGYEDVAVLQVPNFVGASSSEVPFQQVSQKFIPKALADGKTKLIIDLQANGGGTILQGYDLFKQLFPNLEPYGANRFRAIEAVDLIGQAYSEYGSKFPRVYNPGNKSVSQAQASYFDYHTDMTVDGTPFTSWDEKFGPVVVEGNSYTSLSRWNLSDVYVPFASGGINVTGYASLSNVTGPPRFDPNNIVLVTDGYCASTCAIFSELMTQQAGVKTIAMGGRSNKNAIQAVGGVKGVNNYQYGFIQQLAQYSVRYQPSLNQSILRKDYYNDLPFNRASGGPAVNTRDGVRYNDTSATPLQFMYEEADCRLYYTPEMTVDITSLWKAAADARWSDKGKCVSGDGHGGKRSVHEATTKLSPRRVHVAAAVAVKQVEAFEKTFSLKTECTLKGDGFMHP</sequence>
<evidence type="ECO:0000313" key="5">
    <source>
        <dbReference type="Proteomes" id="UP000002668"/>
    </source>
</evidence>
<evidence type="ECO:0000256" key="1">
    <source>
        <dbReference type="SAM" id="MobiDB-lite"/>
    </source>
</evidence>
<evidence type="ECO:0000259" key="3">
    <source>
        <dbReference type="Pfam" id="PF23658"/>
    </source>
</evidence>
<dbReference type="EMBL" id="FP929130">
    <property type="protein sequence ID" value="CBX96931.1"/>
    <property type="molecule type" value="Genomic_DNA"/>
</dbReference>
<dbReference type="AlphaFoldDB" id="E5A071"/>
<reference evidence="5" key="1">
    <citation type="journal article" date="2011" name="Nat. Commun.">
        <title>Effector diversification within compartments of the Leptosphaeria maculans genome affected by Repeat-Induced Point mutations.</title>
        <authorList>
            <person name="Rouxel T."/>
            <person name="Grandaubert J."/>
            <person name="Hane J.K."/>
            <person name="Hoede C."/>
            <person name="van de Wouw A.P."/>
            <person name="Couloux A."/>
            <person name="Dominguez V."/>
            <person name="Anthouard V."/>
            <person name="Bally P."/>
            <person name="Bourras S."/>
            <person name="Cozijnsen A.J."/>
            <person name="Ciuffetti L.M."/>
            <person name="Degrave A."/>
            <person name="Dilmaghani A."/>
            <person name="Duret L."/>
            <person name="Fudal I."/>
            <person name="Goodwin S.B."/>
            <person name="Gout L."/>
            <person name="Glaser N."/>
            <person name="Linglin J."/>
            <person name="Kema G.H.J."/>
            <person name="Lapalu N."/>
            <person name="Lawrence C.B."/>
            <person name="May K."/>
            <person name="Meyer M."/>
            <person name="Ollivier B."/>
            <person name="Poulain J."/>
            <person name="Schoch C.L."/>
            <person name="Simon A."/>
            <person name="Spatafora J.W."/>
            <person name="Stachowiak A."/>
            <person name="Turgeon B.G."/>
            <person name="Tyler B.M."/>
            <person name="Vincent D."/>
            <person name="Weissenbach J."/>
            <person name="Amselem J."/>
            <person name="Quesneville H."/>
            <person name="Oliver R.P."/>
            <person name="Wincker P."/>
            <person name="Balesdent M.-H."/>
            <person name="Howlett B.J."/>
        </authorList>
    </citation>
    <scope>NUCLEOTIDE SEQUENCE [LARGE SCALE GENOMIC DNA]</scope>
    <source>
        <strain evidence="5">JN3 / isolate v23.1.3 / race Av1-4-5-6-7-8</strain>
    </source>
</reference>